<keyword evidence="6" id="KW-0732">Signal</keyword>
<evidence type="ECO:0000259" key="11">
    <source>
        <dbReference type="Pfam" id="PF03717"/>
    </source>
</evidence>
<keyword evidence="5" id="KW-0121">Carboxypeptidase</keyword>
<dbReference type="SUPFAM" id="SSF56601">
    <property type="entry name" value="beta-lactamase/transpeptidase-like"/>
    <property type="match status" value="1"/>
</dbReference>
<evidence type="ECO:0000256" key="8">
    <source>
        <dbReference type="ARBA" id="ARBA00023136"/>
    </source>
</evidence>
<keyword evidence="7" id="KW-0378">Hydrolase</keyword>
<dbReference type="Gene3D" id="3.90.1310.10">
    <property type="entry name" value="Penicillin-binding protein 2a (Domain 2)"/>
    <property type="match status" value="1"/>
</dbReference>
<feature type="domain" description="Penicillin-binding protein transpeptidase" evidence="10">
    <location>
        <begin position="274"/>
        <end position="600"/>
    </location>
</feature>
<evidence type="ECO:0000256" key="3">
    <source>
        <dbReference type="ARBA" id="ARBA00007898"/>
    </source>
</evidence>
<dbReference type="InterPro" id="IPR036138">
    <property type="entry name" value="PBP_dimer_sf"/>
</dbReference>
<keyword evidence="13" id="KW-1185">Reference proteome</keyword>
<dbReference type="InterPro" id="IPR050515">
    <property type="entry name" value="Beta-lactam/transpept"/>
</dbReference>
<dbReference type="InterPro" id="IPR005311">
    <property type="entry name" value="PBP_dimer"/>
</dbReference>
<evidence type="ECO:0000256" key="1">
    <source>
        <dbReference type="ARBA" id="ARBA00001526"/>
    </source>
</evidence>
<protein>
    <recommendedName>
        <fullName evidence="4">beta-lactamase</fullName>
        <ecNumber evidence="4">3.5.2.6</ecNumber>
    </recommendedName>
</protein>
<dbReference type="PANTHER" id="PTHR30627">
    <property type="entry name" value="PEPTIDOGLYCAN D,D-TRANSPEPTIDASE"/>
    <property type="match status" value="1"/>
</dbReference>
<dbReference type="SUPFAM" id="SSF56519">
    <property type="entry name" value="Penicillin binding protein dimerisation domain"/>
    <property type="match status" value="1"/>
</dbReference>
<evidence type="ECO:0000313" key="12">
    <source>
        <dbReference type="EMBL" id="MFD1872655.1"/>
    </source>
</evidence>
<feature type="domain" description="Penicillin-binding protein dimerisation" evidence="11">
    <location>
        <begin position="71"/>
        <end position="236"/>
    </location>
</feature>
<sequence>MRISLLDTLLDRATAWRLAAQALVGIFLLLLGLRWSQALGPTGPGRQVAGVVAPADTLRCPDCVCRREVREPGPRGQVLDRYDTVLVASDWHYTLTLPSRLPLDSARLNRVLGWRAGTLQQRVRSDQPEAALLGRPVHLSLRAAEAEALRRQLRAHPRDWLGLALAQQRRRTYRQPIAAQVLGYWPADAPGFGQDARRYRRGRFARLRSGGVESYYHGVLAGHRGIAHPLLDSAGTEHGSWDADTAYQAPQALHLGLDAGLQAYAEQLLGRRRGYIVALEPATGEILCFVSGPTYDPTQLADPDRRRPGRDLLADEKMPLLNRPALQAGPPGSVFKLVNAAVALQLGNILPTTGFACNQKLVNCVHHHPPAQNLTLALKYSCNPYFYQLLRAVVEHPTGYDGCAARRANFRAWRRVARSFGLDSVLGTDLTRESPGLLPTLARYDQAAGDSCGWDFRRIYSLSLGQGEINLTGLQTANVLAAIANRGWYITPHFVRSIGDSGQPLPRFQVKHRVLVDSANLAALVPGMVAVLTRAGTAESASLADVGISIAGKTGTVQNDQGDDHASFAGFAPAVAPRIVVAVYLEGAGFGGHAAAPYAALLIEKYLRGTIAPRRQVMERWVRTGNLHRRMR</sequence>
<comment type="catalytic activity">
    <reaction evidence="1">
        <text>a beta-lactam + H2O = a substituted beta-amino acid</text>
        <dbReference type="Rhea" id="RHEA:20401"/>
        <dbReference type="ChEBI" id="CHEBI:15377"/>
        <dbReference type="ChEBI" id="CHEBI:35627"/>
        <dbReference type="ChEBI" id="CHEBI:140347"/>
        <dbReference type="EC" id="3.5.2.6"/>
    </reaction>
</comment>
<keyword evidence="9" id="KW-0046">Antibiotic resistance</keyword>
<comment type="subcellular location">
    <subcellularLocation>
        <location evidence="2">Membrane</location>
    </subcellularLocation>
</comment>
<evidence type="ECO:0000256" key="2">
    <source>
        <dbReference type="ARBA" id="ARBA00004370"/>
    </source>
</evidence>
<keyword evidence="8" id="KW-0472">Membrane</keyword>
<name>A0ABW4QT96_9BACT</name>
<evidence type="ECO:0000256" key="5">
    <source>
        <dbReference type="ARBA" id="ARBA00022645"/>
    </source>
</evidence>
<dbReference type="Proteomes" id="UP001597197">
    <property type="component" value="Unassembled WGS sequence"/>
</dbReference>
<evidence type="ECO:0000259" key="10">
    <source>
        <dbReference type="Pfam" id="PF00905"/>
    </source>
</evidence>
<evidence type="ECO:0000256" key="6">
    <source>
        <dbReference type="ARBA" id="ARBA00022729"/>
    </source>
</evidence>
<dbReference type="Pfam" id="PF03717">
    <property type="entry name" value="PBP_dimer"/>
    <property type="match status" value="1"/>
</dbReference>
<dbReference type="Gene3D" id="3.40.710.10">
    <property type="entry name" value="DD-peptidase/beta-lactamase superfamily"/>
    <property type="match status" value="1"/>
</dbReference>
<keyword evidence="5" id="KW-0645">Protease</keyword>
<organism evidence="12 13">
    <name type="scientific">Hymenobacter bucti</name>
    <dbReference type="NCBI Taxonomy" id="1844114"/>
    <lineage>
        <taxon>Bacteria</taxon>
        <taxon>Pseudomonadati</taxon>
        <taxon>Bacteroidota</taxon>
        <taxon>Cytophagia</taxon>
        <taxon>Cytophagales</taxon>
        <taxon>Hymenobacteraceae</taxon>
        <taxon>Hymenobacter</taxon>
    </lineage>
</organism>
<evidence type="ECO:0000256" key="7">
    <source>
        <dbReference type="ARBA" id="ARBA00022801"/>
    </source>
</evidence>
<dbReference type="InterPro" id="IPR001460">
    <property type="entry name" value="PCN-bd_Tpept"/>
</dbReference>
<comment type="caution">
    <text evidence="12">The sequence shown here is derived from an EMBL/GenBank/DDBJ whole genome shotgun (WGS) entry which is preliminary data.</text>
</comment>
<accession>A0ABW4QT96</accession>
<proteinExistence type="inferred from homology"/>
<gene>
    <name evidence="12" type="ORF">ACFSDX_09450</name>
</gene>
<evidence type="ECO:0000256" key="4">
    <source>
        <dbReference type="ARBA" id="ARBA00012865"/>
    </source>
</evidence>
<dbReference type="Pfam" id="PF00905">
    <property type="entry name" value="Transpeptidase"/>
    <property type="match status" value="1"/>
</dbReference>
<dbReference type="PANTHER" id="PTHR30627:SF6">
    <property type="entry name" value="BETA-LACTAMASE YBXI-RELATED"/>
    <property type="match status" value="1"/>
</dbReference>
<dbReference type="EC" id="3.5.2.6" evidence="4"/>
<reference evidence="13" key="1">
    <citation type="journal article" date="2019" name="Int. J. Syst. Evol. Microbiol.">
        <title>The Global Catalogue of Microorganisms (GCM) 10K type strain sequencing project: providing services to taxonomists for standard genome sequencing and annotation.</title>
        <authorList>
            <consortium name="The Broad Institute Genomics Platform"/>
            <consortium name="The Broad Institute Genome Sequencing Center for Infectious Disease"/>
            <person name="Wu L."/>
            <person name="Ma J."/>
        </authorList>
    </citation>
    <scope>NUCLEOTIDE SEQUENCE [LARGE SCALE GENOMIC DNA]</scope>
    <source>
        <strain evidence="13">CGMCC 1.15795</strain>
    </source>
</reference>
<dbReference type="EMBL" id="JBHUFD010000003">
    <property type="protein sequence ID" value="MFD1872655.1"/>
    <property type="molecule type" value="Genomic_DNA"/>
</dbReference>
<evidence type="ECO:0000313" key="13">
    <source>
        <dbReference type="Proteomes" id="UP001597197"/>
    </source>
</evidence>
<dbReference type="InterPro" id="IPR012338">
    <property type="entry name" value="Beta-lactam/transpept-like"/>
</dbReference>
<comment type="similarity">
    <text evidence="3">Belongs to the class-D beta-lactamase family.</text>
</comment>
<dbReference type="RefSeq" id="WP_382313100.1">
    <property type="nucleotide sequence ID" value="NZ_JBHUFD010000003.1"/>
</dbReference>
<evidence type="ECO:0000256" key="9">
    <source>
        <dbReference type="ARBA" id="ARBA00023251"/>
    </source>
</evidence>